<keyword evidence="2" id="KW-1185">Reference proteome</keyword>
<accession>A0ACB8RZR2</accession>
<reference evidence="1" key="2">
    <citation type="journal article" date="2022" name="New Phytol.">
        <title>Evolutionary transition to the ectomycorrhizal habit in the genomes of a hyperdiverse lineage of mushroom-forming fungi.</title>
        <authorList>
            <person name="Looney B."/>
            <person name="Miyauchi S."/>
            <person name="Morin E."/>
            <person name="Drula E."/>
            <person name="Courty P.E."/>
            <person name="Kohler A."/>
            <person name="Kuo A."/>
            <person name="LaButti K."/>
            <person name="Pangilinan J."/>
            <person name="Lipzen A."/>
            <person name="Riley R."/>
            <person name="Andreopoulos W."/>
            <person name="He G."/>
            <person name="Johnson J."/>
            <person name="Nolan M."/>
            <person name="Tritt A."/>
            <person name="Barry K.W."/>
            <person name="Grigoriev I.V."/>
            <person name="Nagy L.G."/>
            <person name="Hibbett D."/>
            <person name="Henrissat B."/>
            <person name="Matheny P.B."/>
            <person name="Labbe J."/>
            <person name="Martin F.M."/>
        </authorList>
    </citation>
    <scope>NUCLEOTIDE SEQUENCE</scope>
    <source>
        <strain evidence="1">FP105234-sp</strain>
    </source>
</reference>
<dbReference type="Proteomes" id="UP000814033">
    <property type="component" value="Unassembled WGS sequence"/>
</dbReference>
<comment type="caution">
    <text evidence="1">The sequence shown here is derived from an EMBL/GenBank/DDBJ whole genome shotgun (WGS) entry which is preliminary data.</text>
</comment>
<sequence length="834" mass="92059">MGVSGLWDILRPTGTVRSFTHVAVVDGFEANRDNVRGLRIGIDASIWFFHAAYGREGENPELRTLFFRCSRLMSMPFLPLFVFDGPKRPDVKRGKRISGNQHWLTNGMKEIIEAFGFEWRMAPGEAEAELAYLNGIGVIDAILSDDVDNFLFGAKTVIRNPSATLTGNRAHAHKNADGRDDGNHSTIYTSAAIKSHPSVQLTRGGLILIGLLSGGDYNAAGVTGCGPGIAHGLAKCGFGDELLDATRSLDRDALPGFLVRWRQSLRDELRTNAHGHLTTKKPSLSKSIPEDFPDLDILLSYTNPITSGTDAGAKRTHVPPKWDREPDVGKIARVCELHFEWGIKDIIIKRFRSVLWPSIVQRILRRATLEEDARSLRPIQPMTPSKRHNLAHPEVIGTPSKMLARHFSSIQMDDDESDGDQLIVKIHSSRTHASTDGLLEYRIEIAPAQLVRLTESGIQGLRKAADTTYDVEKSDLDEEEDSDDPTGGKKAKKPPPDPNSHLRIWMPATMVRIVRPDLVQDYEGVVEKRRVKQSGKGKAPPPRATGRKKAAVSRCQSDDQETFELDGILSSDSEKDCLPVPSKSQMKRQPRSSPSSKASTSTRPRLDPAKKAKSAPAPIPPAPSENVRSPARPPRAATQPFRSSVLSKLDDIVPPLHTPRMSPSPTKSAPLRPFPMAFEEEESSEDEDYFALPVPNSRTYPRKSKPGQRRSRTSSNSDNGTNNVKKSPRKASEHTSPRRQDTRPRRNTSRPASPLPSKHRTPTETQAVALPRMKHVKTADESYIDISTGSEGESVAGSTFPLLLARVRGNKTLIPPGQSRRTPIPPEVDFIDLT</sequence>
<reference evidence="1" key="1">
    <citation type="submission" date="2021-02" db="EMBL/GenBank/DDBJ databases">
        <authorList>
            <consortium name="DOE Joint Genome Institute"/>
            <person name="Ahrendt S."/>
            <person name="Looney B.P."/>
            <person name="Miyauchi S."/>
            <person name="Morin E."/>
            <person name="Drula E."/>
            <person name="Courty P.E."/>
            <person name="Chicoki N."/>
            <person name="Fauchery L."/>
            <person name="Kohler A."/>
            <person name="Kuo A."/>
            <person name="Labutti K."/>
            <person name="Pangilinan J."/>
            <person name="Lipzen A."/>
            <person name="Riley R."/>
            <person name="Andreopoulos W."/>
            <person name="He G."/>
            <person name="Johnson J."/>
            <person name="Barry K.W."/>
            <person name="Grigoriev I.V."/>
            <person name="Nagy L."/>
            <person name="Hibbett D."/>
            <person name="Henrissat B."/>
            <person name="Matheny P.B."/>
            <person name="Labbe J."/>
            <person name="Martin F."/>
        </authorList>
    </citation>
    <scope>NUCLEOTIDE SEQUENCE</scope>
    <source>
        <strain evidence="1">FP105234-sp</strain>
    </source>
</reference>
<proteinExistence type="predicted"/>
<protein>
    <submittedName>
        <fullName evidence="1">Uncharacterized protein</fullName>
    </submittedName>
</protein>
<gene>
    <name evidence="1" type="ORF">FA95DRAFT_1604179</name>
</gene>
<dbReference type="EMBL" id="MU275870">
    <property type="protein sequence ID" value="KAI0049714.1"/>
    <property type="molecule type" value="Genomic_DNA"/>
</dbReference>
<evidence type="ECO:0000313" key="2">
    <source>
        <dbReference type="Proteomes" id="UP000814033"/>
    </source>
</evidence>
<name>A0ACB8RZR2_9AGAM</name>
<evidence type="ECO:0000313" key="1">
    <source>
        <dbReference type="EMBL" id="KAI0049714.1"/>
    </source>
</evidence>
<organism evidence="1 2">
    <name type="scientific">Auriscalpium vulgare</name>
    <dbReference type="NCBI Taxonomy" id="40419"/>
    <lineage>
        <taxon>Eukaryota</taxon>
        <taxon>Fungi</taxon>
        <taxon>Dikarya</taxon>
        <taxon>Basidiomycota</taxon>
        <taxon>Agaricomycotina</taxon>
        <taxon>Agaricomycetes</taxon>
        <taxon>Russulales</taxon>
        <taxon>Auriscalpiaceae</taxon>
        <taxon>Auriscalpium</taxon>
    </lineage>
</organism>